<dbReference type="AlphaFoldDB" id="A0A4S8MCG3"/>
<evidence type="ECO:0000313" key="2">
    <source>
        <dbReference type="Proteomes" id="UP000297245"/>
    </source>
</evidence>
<dbReference type="Gene3D" id="3.30.710.10">
    <property type="entry name" value="Potassium Channel Kv1.1, Chain A"/>
    <property type="match status" value="1"/>
</dbReference>
<dbReference type="Proteomes" id="UP000297245">
    <property type="component" value="Unassembled WGS sequence"/>
</dbReference>
<dbReference type="OrthoDB" id="3184970at2759"/>
<dbReference type="InterPro" id="IPR011333">
    <property type="entry name" value="SKP1/BTB/POZ_sf"/>
</dbReference>
<reference evidence="1 2" key="1">
    <citation type="journal article" date="2019" name="Nat. Ecol. Evol.">
        <title>Megaphylogeny resolves global patterns of mushroom evolution.</title>
        <authorList>
            <person name="Varga T."/>
            <person name="Krizsan K."/>
            <person name="Foldi C."/>
            <person name="Dima B."/>
            <person name="Sanchez-Garcia M."/>
            <person name="Sanchez-Ramirez S."/>
            <person name="Szollosi G.J."/>
            <person name="Szarkandi J.G."/>
            <person name="Papp V."/>
            <person name="Albert L."/>
            <person name="Andreopoulos W."/>
            <person name="Angelini C."/>
            <person name="Antonin V."/>
            <person name="Barry K.W."/>
            <person name="Bougher N.L."/>
            <person name="Buchanan P."/>
            <person name="Buyck B."/>
            <person name="Bense V."/>
            <person name="Catcheside P."/>
            <person name="Chovatia M."/>
            <person name="Cooper J."/>
            <person name="Damon W."/>
            <person name="Desjardin D."/>
            <person name="Finy P."/>
            <person name="Geml J."/>
            <person name="Haridas S."/>
            <person name="Hughes K."/>
            <person name="Justo A."/>
            <person name="Karasinski D."/>
            <person name="Kautmanova I."/>
            <person name="Kiss B."/>
            <person name="Kocsube S."/>
            <person name="Kotiranta H."/>
            <person name="LaButti K.M."/>
            <person name="Lechner B.E."/>
            <person name="Liimatainen K."/>
            <person name="Lipzen A."/>
            <person name="Lukacs Z."/>
            <person name="Mihaltcheva S."/>
            <person name="Morgado L.N."/>
            <person name="Niskanen T."/>
            <person name="Noordeloos M.E."/>
            <person name="Ohm R.A."/>
            <person name="Ortiz-Santana B."/>
            <person name="Ovrebo C."/>
            <person name="Racz N."/>
            <person name="Riley R."/>
            <person name="Savchenko A."/>
            <person name="Shiryaev A."/>
            <person name="Soop K."/>
            <person name="Spirin V."/>
            <person name="Szebenyi C."/>
            <person name="Tomsovsky M."/>
            <person name="Tulloss R.E."/>
            <person name="Uehling J."/>
            <person name="Grigoriev I.V."/>
            <person name="Vagvolgyi C."/>
            <person name="Papp T."/>
            <person name="Martin F.M."/>
            <person name="Miettinen O."/>
            <person name="Hibbett D.S."/>
            <person name="Nagy L.G."/>
        </authorList>
    </citation>
    <scope>NUCLEOTIDE SEQUENCE [LARGE SCALE GENOMIC DNA]</scope>
    <source>
        <strain evidence="1 2">CBS 962.96</strain>
    </source>
</reference>
<dbReference type="EMBL" id="ML179107">
    <property type="protein sequence ID" value="THV00215.1"/>
    <property type="molecule type" value="Genomic_DNA"/>
</dbReference>
<name>A0A4S8MCG3_DENBC</name>
<gene>
    <name evidence="1" type="ORF">K435DRAFT_776679</name>
</gene>
<protein>
    <recommendedName>
        <fullName evidence="3">BTB domain-containing protein</fullName>
    </recommendedName>
</protein>
<evidence type="ECO:0008006" key="3">
    <source>
        <dbReference type="Google" id="ProtNLM"/>
    </source>
</evidence>
<sequence>MQSRAPSPGRITVNVHGSDTTIDINPGQKQLKRIRGRPTVAVETRRSSKFPVENPENDWLCLSNDGVVYGIRIDNARINSKNIYDPESPDSPLDDLEWHTQLDIPSSVCDLLFEYLYNEPRTSLETVSFDTLVKVTEAAEQYKVQSAIDSCKNALRKHMSENPLEVAKLAGKYGYYEELVQAAPLLVDTSLPIIGSALPFHLHMAWFRYREQFVATRQYATESYPTDHRCQHWQGIILEVLPRLRGDPGATLVKIEDIFKEMIDKVVRKNGLDACCVNPLNIWKQRILTRRDAHEGLQIPNELVSN</sequence>
<proteinExistence type="predicted"/>
<organism evidence="1 2">
    <name type="scientific">Dendrothele bispora (strain CBS 962.96)</name>
    <dbReference type="NCBI Taxonomy" id="1314807"/>
    <lineage>
        <taxon>Eukaryota</taxon>
        <taxon>Fungi</taxon>
        <taxon>Dikarya</taxon>
        <taxon>Basidiomycota</taxon>
        <taxon>Agaricomycotina</taxon>
        <taxon>Agaricomycetes</taxon>
        <taxon>Agaricomycetidae</taxon>
        <taxon>Agaricales</taxon>
        <taxon>Agaricales incertae sedis</taxon>
        <taxon>Dendrothele</taxon>
    </lineage>
</organism>
<evidence type="ECO:0000313" key="1">
    <source>
        <dbReference type="EMBL" id="THV00215.1"/>
    </source>
</evidence>
<keyword evidence="2" id="KW-1185">Reference proteome</keyword>
<accession>A0A4S8MCG3</accession>